<keyword evidence="2" id="KW-0597">Phosphoprotein</keyword>
<dbReference type="PANTHER" id="PTHR43775">
    <property type="entry name" value="FATTY ACID SYNTHASE"/>
    <property type="match status" value="1"/>
</dbReference>
<proteinExistence type="predicted"/>
<organism evidence="4 5">
    <name type="scientific">Streptosporangium vulgare</name>
    <dbReference type="NCBI Taxonomy" id="46190"/>
    <lineage>
        <taxon>Bacteria</taxon>
        <taxon>Bacillati</taxon>
        <taxon>Actinomycetota</taxon>
        <taxon>Actinomycetes</taxon>
        <taxon>Streptosporangiales</taxon>
        <taxon>Streptosporangiaceae</taxon>
        <taxon>Streptosporangium</taxon>
    </lineage>
</organism>
<gene>
    <name evidence="4" type="ORF">ACFFRH_44295</name>
</gene>
<feature type="domain" description="Malonyl-CoA:ACP transacylase (MAT)" evidence="3">
    <location>
        <begin position="1"/>
        <end position="237"/>
    </location>
</feature>
<name>A0ABV5TTS3_9ACTN</name>
<dbReference type="RefSeq" id="WP_386164212.1">
    <property type="nucleotide sequence ID" value="NZ_JBHMBS010000129.1"/>
</dbReference>
<keyword evidence="5" id="KW-1185">Reference proteome</keyword>
<keyword evidence="1" id="KW-0596">Phosphopantetheine</keyword>
<dbReference type="Proteomes" id="UP001589610">
    <property type="component" value="Unassembled WGS sequence"/>
</dbReference>
<keyword evidence="4" id="KW-0012">Acyltransferase</keyword>
<evidence type="ECO:0000259" key="3">
    <source>
        <dbReference type="SMART" id="SM00827"/>
    </source>
</evidence>
<dbReference type="PANTHER" id="PTHR43775:SF37">
    <property type="entry name" value="SI:DKEY-61P9.11"/>
    <property type="match status" value="1"/>
</dbReference>
<keyword evidence="4" id="KW-0808">Transferase</keyword>
<dbReference type="InterPro" id="IPR050091">
    <property type="entry name" value="PKS_NRPS_Biosynth_Enz"/>
</dbReference>
<dbReference type="SUPFAM" id="SSF52151">
    <property type="entry name" value="FabD/lysophospholipase-like"/>
    <property type="match status" value="1"/>
</dbReference>
<dbReference type="InterPro" id="IPR016036">
    <property type="entry name" value="Malonyl_transacylase_ACP-bd"/>
</dbReference>
<dbReference type="GO" id="GO:0016746">
    <property type="term" value="F:acyltransferase activity"/>
    <property type="evidence" value="ECO:0007669"/>
    <property type="project" value="UniProtKB-KW"/>
</dbReference>
<evidence type="ECO:0000313" key="4">
    <source>
        <dbReference type="EMBL" id="MFB9682521.1"/>
    </source>
</evidence>
<dbReference type="Gene3D" id="3.40.366.10">
    <property type="entry name" value="Malonyl-Coenzyme A Acyl Carrier Protein, domain 2"/>
    <property type="match status" value="1"/>
</dbReference>
<protein>
    <submittedName>
        <fullName evidence="4">Acyltransferase domain-containing protein</fullName>
        <ecNumber evidence="4">2.3.1.-</ecNumber>
    </submittedName>
</protein>
<dbReference type="EMBL" id="JBHMBS010000129">
    <property type="protein sequence ID" value="MFB9682521.1"/>
    <property type="molecule type" value="Genomic_DNA"/>
</dbReference>
<feature type="non-terminal residue" evidence="4">
    <location>
        <position position="268"/>
    </location>
</feature>
<evidence type="ECO:0000256" key="2">
    <source>
        <dbReference type="ARBA" id="ARBA00022553"/>
    </source>
</evidence>
<dbReference type="Gene3D" id="3.30.70.3290">
    <property type="match status" value="1"/>
</dbReference>
<dbReference type="SUPFAM" id="SSF55048">
    <property type="entry name" value="Probable ACP-binding domain of malonyl-CoA ACP transacylase"/>
    <property type="match status" value="1"/>
</dbReference>
<dbReference type="EC" id="2.3.1.-" evidence="4"/>
<accession>A0ABV5TTS3</accession>
<dbReference type="InterPro" id="IPR016035">
    <property type="entry name" value="Acyl_Trfase/lysoPLipase"/>
</dbReference>
<dbReference type="InterPro" id="IPR014043">
    <property type="entry name" value="Acyl_transferase_dom"/>
</dbReference>
<dbReference type="Pfam" id="PF00698">
    <property type="entry name" value="Acyl_transf_1"/>
    <property type="match status" value="1"/>
</dbReference>
<comment type="caution">
    <text evidence="4">The sequence shown here is derived from an EMBL/GenBank/DDBJ whole genome shotgun (WGS) entry which is preliminary data.</text>
</comment>
<reference evidence="4 5" key="1">
    <citation type="submission" date="2024-09" db="EMBL/GenBank/DDBJ databases">
        <authorList>
            <person name="Sun Q."/>
            <person name="Mori K."/>
        </authorList>
    </citation>
    <scope>NUCLEOTIDE SEQUENCE [LARGE SCALE GENOMIC DNA]</scope>
    <source>
        <strain evidence="4 5">JCM 3028</strain>
    </source>
</reference>
<sequence length="268" mass="28012">MLWAVMVSLAEVWRSLGVEPAAVVGHSQGEIAAAVVAGALSLEDGARVVALRSRAIVALAGRGGMVSVPLPSAEVAGRLAGLEGRVSIAAVNGPASTVVSGEVDALDGLLAEYELAGVRARRIEVDYASHSAYVAAIEDELARLLAPVTPRSGEVPWYSTVRGCWLEGVEAGGAYWYENLRETVGFGPAVEALAGEGFRFFVECSAHPVLRIGVLESVEAAGLADACVVVGSLRRDDGGLRRLWTSAAEVWVRGGEVDWERAIAPARP</sequence>
<dbReference type="InterPro" id="IPR001227">
    <property type="entry name" value="Ac_transferase_dom_sf"/>
</dbReference>
<evidence type="ECO:0000313" key="5">
    <source>
        <dbReference type="Proteomes" id="UP001589610"/>
    </source>
</evidence>
<evidence type="ECO:0000256" key="1">
    <source>
        <dbReference type="ARBA" id="ARBA00022450"/>
    </source>
</evidence>
<dbReference type="SMART" id="SM00827">
    <property type="entry name" value="PKS_AT"/>
    <property type="match status" value="1"/>
</dbReference>